<organism evidence="2 3">
    <name type="scientific">Caldisericum exile</name>
    <dbReference type="NCBI Taxonomy" id="693075"/>
    <lineage>
        <taxon>Bacteria</taxon>
        <taxon>Pseudomonadati</taxon>
        <taxon>Caldisericota/Cryosericota group</taxon>
        <taxon>Caldisericota</taxon>
        <taxon>Caldisericia</taxon>
        <taxon>Caldisericales</taxon>
        <taxon>Caldisericaceae</taxon>
        <taxon>Caldisericum</taxon>
    </lineage>
</organism>
<sequence length="67" mass="7564">MSFLGLGIKEPMTSWGLLLSNAESLESIELHPWFLIPGAFIIVAVLSFVFVGDSLRDAFDPYQYERK</sequence>
<dbReference type="PANTHER" id="PTHR43839">
    <property type="entry name" value="OPPC IN A BINDING PROTEIN-DEPENDENT TRANSPORT SYSTEM"/>
    <property type="match status" value="1"/>
</dbReference>
<protein>
    <submittedName>
        <fullName evidence="2">Peptide ABC transporter permease</fullName>
    </submittedName>
</protein>
<keyword evidence="1" id="KW-1133">Transmembrane helix</keyword>
<proteinExistence type="predicted"/>
<evidence type="ECO:0000313" key="2">
    <source>
        <dbReference type="EMBL" id="PMP81953.1"/>
    </source>
</evidence>
<accession>A0A2J6X5R2</accession>
<dbReference type="AlphaFoldDB" id="A0A2J6X5R2"/>
<feature type="non-terminal residue" evidence="2">
    <location>
        <position position="1"/>
    </location>
</feature>
<dbReference type="PANTHER" id="PTHR43839:SF3">
    <property type="entry name" value="OLIGOPEPTIDE ABC TRANSPORTER, PERMEASE PROTEIN"/>
    <property type="match status" value="1"/>
</dbReference>
<keyword evidence="1" id="KW-0812">Transmembrane</keyword>
<dbReference type="Proteomes" id="UP000236910">
    <property type="component" value="Unassembled WGS sequence"/>
</dbReference>
<comment type="caution">
    <text evidence="2">The sequence shown here is derived from an EMBL/GenBank/DDBJ whole genome shotgun (WGS) entry which is preliminary data.</text>
</comment>
<keyword evidence="1" id="KW-0472">Membrane</keyword>
<dbReference type="EMBL" id="PNIX01000268">
    <property type="protein sequence ID" value="PMP81953.1"/>
    <property type="molecule type" value="Genomic_DNA"/>
</dbReference>
<evidence type="ECO:0000313" key="3">
    <source>
        <dbReference type="Proteomes" id="UP000236910"/>
    </source>
</evidence>
<evidence type="ECO:0000256" key="1">
    <source>
        <dbReference type="SAM" id="Phobius"/>
    </source>
</evidence>
<gene>
    <name evidence="2" type="ORF">C0175_04535</name>
</gene>
<name>A0A2J6X5R2_9BACT</name>
<reference evidence="2 3" key="1">
    <citation type="submission" date="2018-01" db="EMBL/GenBank/DDBJ databases">
        <title>Metagenomic assembled genomes from two thermal pools in the Uzon Caldera, Kamchatka, Russia.</title>
        <authorList>
            <person name="Wilkins L."/>
            <person name="Ettinger C."/>
        </authorList>
    </citation>
    <scope>NUCLEOTIDE SEQUENCE [LARGE SCALE GENOMIC DNA]</scope>
    <source>
        <strain evidence="2">ARK-10</strain>
    </source>
</reference>
<feature type="transmembrane region" description="Helical" evidence="1">
    <location>
        <begin position="33"/>
        <end position="51"/>
    </location>
</feature>